<dbReference type="Gene3D" id="3.40.50.1110">
    <property type="entry name" value="SGNH hydrolase"/>
    <property type="match status" value="1"/>
</dbReference>
<dbReference type="Pfam" id="PF03629">
    <property type="entry name" value="SASA"/>
    <property type="match status" value="1"/>
</dbReference>
<keyword evidence="5" id="KW-1185">Reference proteome</keyword>
<dbReference type="InterPro" id="IPR052940">
    <property type="entry name" value="Carb_Esterase_6"/>
</dbReference>
<dbReference type="InterPro" id="IPR005181">
    <property type="entry name" value="SASA"/>
</dbReference>
<feature type="domain" description="Sialate O-acetylesterase" evidence="3">
    <location>
        <begin position="28"/>
        <end position="260"/>
    </location>
</feature>
<name>A0A0E0KLS9_ORYPU</name>
<evidence type="ECO:0000256" key="1">
    <source>
        <dbReference type="ARBA" id="ARBA00022801"/>
    </source>
</evidence>
<feature type="chain" id="PRO_5002365164" description="Sialate O-acetylesterase domain-containing protein" evidence="2">
    <location>
        <begin position="22"/>
        <end position="263"/>
    </location>
</feature>
<evidence type="ECO:0000313" key="4">
    <source>
        <dbReference type="EnsemblPlants" id="OPUNC03G38700.1"/>
    </source>
</evidence>
<protein>
    <recommendedName>
        <fullName evidence="3">Sialate O-acetylesterase domain-containing protein</fullName>
    </recommendedName>
</protein>
<proteinExistence type="predicted"/>
<evidence type="ECO:0000256" key="2">
    <source>
        <dbReference type="SAM" id="SignalP"/>
    </source>
</evidence>
<feature type="signal peptide" evidence="2">
    <location>
        <begin position="1"/>
        <end position="21"/>
    </location>
</feature>
<dbReference type="EnsemblPlants" id="OPUNC03G38700.1">
    <property type="protein sequence ID" value="OPUNC03G38700.1"/>
    <property type="gene ID" value="OPUNC03G38700"/>
</dbReference>
<dbReference type="HOGENOM" id="CLU_056093_1_0_1"/>
<keyword evidence="2" id="KW-0732">Signal</keyword>
<dbReference type="PANTHER" id="PTHR31988:SF15">
    <property type="entry name" value="ESTERASE, PUTATIVE (DUF303)-RELATED"/>
    <property type="match status" value="1"/>
</dbReference>
<keyword evidence="1" id="KW-0378">Hydrolase</keyword>
<dbReference type="eggNOG" id="ENOG502QTGX">
    <property type="taxonomic scope" value="Eukaryota"/>
</dbReference>
<dbReference type="STRING" id="4537.A0A0E0KLS9"/>
<reference evidence="4" key="2">
    <citation type="submission" date="2018-05" db="EMBL/GenBank/DDBJ databases">
        <title>OpunRS2 (Oryza punctata Reference Sequence Version 2).</title>
        <authorList>
            <person name="Zhang J."/>
            <person name="Kudrna D."/>
            <person name="Lee S."/>
            <person name="Talag J."/>
            <person name="Welchert J."/>
            <person name="Wing R.A."/>
        </authorList>
    </citation>
    <scope>NUCLEOTIDE SEQUENCE [LARGE SCALE GENOMIC DNA]</scope>
</reference>
<dbReference type="AlphaFoldDB" id="A0A0E0KLS9"/>
<dbReference type="Proteomes" id="UP000026962">
    <property type="component" value="Chromosome 3"/>
</dbReference>
<dbReference type="InterPro" id="IPR036514">
    <property type="entry name" value="SGNH_hydro_sf"/>
</dbReference>
<accession>A0A0E0KLS9</accession>
<organism evidence="4">
    <name type="scientific">Oryza punctata</name>
    <name type="common">Red rice</name>
    <dbReference type="NCBI Taxonomy" id="4537"/>
    <lineage>
        <taxon>Eukaryota</taxon>
        <taxon>Viridiplantae</taxon>
        <taxon>Streptophyta</taxon>
        <taxon>Embryophyta</taxon>
        <taxon>Tracheophyta</taxon>
        <taxon>Spermatophyta</taxon>
        <taxon>Magnoliopsida</taxon>
        <taxon>Liliopsida</taxon>
        <taxon>Poales</taxon>
        <taxon>Poaceae</taxon>
        <taxon>BOP clade</taxon>
        <taxon>Oryzoideae</taxon>
        <taxon>Oryzeae</taxon>
        <taxon>Oryzinae</taxon>
        <taxon>Oryza</taxon>
    </lineage>
</organism>
<dbReference type="OMA" id="CESNPSI"/>
<reference evidence="4" key="1">
    <citation type="submission" date="2015-04" db="UniProtKB">
        <authorList>
            <consortium name="EnsemblPlants"/>
        </authorList>
    </citation>
    <scope>IDENTIFICATION</scope>
</reference>
<dbReference type="Gramene" id="OPUNC03G38700.1">
    <property type="protein sequence ID" value="OPUNC03G38700.1"/>
    <property type="gene ID" value="OPUNC03G38700"/>
</dbReference>
<evidence type="ECO:0000259" key="3">
    <source>
        <dbReference type="Pfam" id="PF03629"/>
    </source>
</evidence>
<dbReference type="GO" id="GO:0016787">
    <property type="term" value="F:hydrolase activity"/>
    <property type="evidence" value="ECO:0007669"/>
    <property type="project" value="UniProtKB-KW"/>
</dbReference>
<dbReference type="PANTHER" id="PTHR31988">
    <property type="entry name" value="ESTERASE, PUTATIVE (DUF303)-RELATED"/>
    <property type="match status" value="1"/>
</dbReference>
<evidence type="ECO:0000313" key="5">
    <source>
        <dbReference type="Proteomes" id="UP000026962"/>
    </source>
</evidence>
<dbReference type="SUPFAM" id="SSF52266">
    <property type="entry name" value="SGNH hydrolase"/>
    <property type="match status" value="1"/>
</dbReference>
<sequence length="263" mass="27770">MASPQLLALLLLLLLAGTGTGTGTAPTLIFLLGGQSNMGGRGGATSGAWDGVVPAECAASPRILRLSPELRWEEAREPLHAGIDVHNVLGVGPGMPFAHAVCASRAIPPSTVIGLVPCAQGGTPIANWTRGTELYQRMVTRARAAMATATATATTAALLWYQGEADTIRREDAEVYAGKMEAMVRDLRRDLALPELLVIQVGIATGQGKFVEAVREAQKAVRLPWLKYVDAKGLPIANDYTHLTTPAQVKLGKLLAKAYLSTL</sequence>